<dbReference type="Proteomes" id="UP000014461">
    <property type="component" value="Unassembled WGS sequence"/>
</dbReference>
<sequence length="272" mass="30867">MSNIIEIDFSKKLEIKIDNKLPVGLEDLSLSLLSFNKQFHKFVESETDELTDVGSELLIKEVRKGSIVVELVSQAAPIVPLIWSGGSLYEWANVVQSTCNWLLGKSDRPPKDMAKQDLQEWNKIVEPIAKDNGSQMNINVSDGGKVVNQFILNSNEAAAIQNRIGRLIEDIDIPQENKHLKKVMYWYQTKFDPNSDTGNKAIIDDISKTALKVIFENNALKEAMLHPDPSLVKPWQELAFVVDVEVQTVRGKPKMYNVLNYYPEYTFDPDED</sequence>
<reference evidence="1" key="1">
    <citation type="journal article" date="2013" name="Genome Announc.">
        <title>Draft Genome Sequence of Agarivorans albus Strain MKT 106T, an Agarolytic Marine Bacterium.</title>
        <authorList>
            <person name="Yasuike M."/>
            <person name="Nakamura Y."/>
            <person name="Kai W."/>
            <person name="Fujiwara A."/>
            <person name="Fukui Y."/>
            <person name="Satomi M."/>
            <person name="Sano M."/>
        </authorList>
    </citation>
    <scope>NUCLEOTIDE SEQUENCE [LARGE SCALE GENOMIC DNA]</scope>
</reference>
<evidence type="ECO:0000313" key="1">
    <source>
        <dbReference type="EMBL" id="GAD01187.1"/>
    </source>
</evidence>
<organism evidence="1 2">
    <name type="scientific">Agarivorans albus MKT 106</name>
    <dbReference type="NCBI Taxonomy" id="1331007"/>
    <lineage>
        <taxon>Bacteria</taxon>
        <taxon>Pseudomonadati</taxon>
        <taxon>Pseudomonadota</taxon>
        <taxon>Gammaproteobacteria</taxon>
        <taxon>Alteromonadales</taxon>
        <taxon>Alteromonadaceae</taxon>
        <taxon>Agarivorans</taxon>
    </lineage>
</organism>
<gene>
    <name evidence="1" type="ORF">AALB_1267</name>
</gene>
<keyword evidence="2" id="KW-1185">Reference proteome</keyword>
<protein>
    <submittedName>
        <fullName evidence="1">Uncharacterized protein</fullName>
    </submittedName>
</protein>
<dbReference type="AlphaFoldDB" id="R9PIL6"/>
<comment type="caution">
    <text evidence="1">The sequence shown here is derived from an EMBL/GenBank/DDBJ whole genome shotgun (WGS) entry which is preliminary data.</text>
</comment>
<evidence type="ECO:0000313" key="2">
    <source>
        <dbReference type="Proteomes" id="UP000014461"/>
    </source>
</evidence>
<dbReference type="EMBL" id="BARX01000006">
    <property type="protein sequence ID" value="GAD01187.1"/>
    <property type="molecule type" value="Genomic_DNA"/>
</dbReference>
<proteinExistence type="predicted"/>
<dbReference type="OrthoDB" id="6680121at2"/>
<name>R9PIL6_AGAAL</name>
<accession>R9PIL6</accession>
<dbReference type="RefSeq" id="WP_016400955.1">
    <property type="nucleotide sequence ID" value="NZ_BARX01000006.1"/>
</dbReference>